<dbReference type="InterPro" id="IPR002123">
    <property type="entry name" value="Plipid/glycerol_acylTrfase"/>
</dbReference>
<evidence type="ECO:0000259" key="4">
    <source>
        <dbReference type="SMART" id="SM00563"/>
    </source>
</evidence>
<accession>A0A2A8D8M4</accession>
<reference evidence="5" key="1">
    <citation type="submission" date="2017-10" db="EMBL/GenBank/DDBJ databases">
        <title>Kefir isolates.</title>
        <authorList>
            <person name="Kim Y."/>
            <person name="Blasche S."/>
        </authorList>
    </citation>
    <scope>NUCLEOTIDE SEQUENCE [LARGE SCALE GENOMIC DNA]</scope>
    <source>
        <strain evidence="5">OG2-2</strain>
    </source>
</reference>
<organism evidence="5 6">
    <name type="scientific">Rothia dentocariosa</name>
    <dbReference type="NCBI Taxonomy" id="2047"/>
    <lineage>
        <taxon>Bacteria</taxon>
        <taxon>Bacillati</taxon>
        <taxon>Actinomycetota</taxon>
        <taxon>Actinomycetes</taxon>
        <taxon>Micrococcales</taxon>
        <taxon>Micrococcaceae</taxon>
        <taxon>Rothia</taxon>
    </lineage>
</organism>
<dbReference type="Proteomes" id="UP000219947">
    <property type="component" value="Unassembled WGS sequence"/>
</dbReference>
<dbReference type="PANTHER" id="PTHR10434:SF55">
    <property type="entry name" value="POSSIBLE ACYLTRANSFERASE"/>
    <property type="match status" value="1"/>
</dbReference>
<dbReference type="SMART" id="SM00563">
    <property type="entry name" value="PlsC"/>
    <property type="match status" value="1"/>
</dbReference>
<dbReference type="Pfam" id="PF01553">
    <property type="entry name" value="Acyltransferase"/>
    <property type="match status" value="1"/>
</dbReference>
<evidence type="ECO:0000256" key="1">
    <source>
        <dbReference type="ARBA" id="ARBA00022679"/>
    </source>
</evidence>
<keyword evidence="2 5" id="KW-0012">Acyltransferase</keyword>
<feature type="region of interest" description="Disordered" evidence="3">
    <location>
        <begin position="251"/>
        <end position="284"/>
    </location>
</feature>
<keyword evidence="6" id="KW-1185">Reference proteome</keyword>
<dbReference type="RefSeq" id="WP_098042308.1">
    <property type="nucleotide sequence ID" value="NZ_CAURLQ010000004.1"/>
</dbReference>
<dbReference type="GO" id="GO:0005886">
    <property type="term" value="C:plasma membrane"/>
    <property type="evidence" value="ECO:0007669"/>
    <property type="project" value="TreeGrafter"/>
</dbReference>
<dbReference type="GO" id="GO:0006654">
    <property type="term" value="P:phosphatidic acid biosynthetic process"/>
    <property type="evidence" value="ECO:0007669"/>
    <property type="project" value="TreeGrafter"/>
</dbReference>
<dbReference type="AlphaFoldDB" id="A0A2A8D8M4"/>
<dbReference type="PANTHER" id="PTHR10434">
    <property type="entry name" value="1-ACYL-SN-GLYCEROL-3-PHOSPHATE ACYLTRANSFERASE"/>
    <property type="match status" value="1"/>
</dbReference>
<dbReference type="EMBL" id="PDEV01000001">
    <property type="protein sequence ID" value="PEN16948.1"/>
    <property type="molecule type" value="Genomic_DNA"/>
</dbReference>
<dbReference type="SUPFAM" id="SSF69593">
    <property type="entry name" value="Glycerol-3-phosphate (1)-acyltransferase"/>
    <property type="match status" value="1"/>
</dbReference>
<dbReference type="CDD" id="cd07989">
    <property type="entry name" value="LPLAT_AGPAT-like"/>
    <property type="match status" value="1"/>
</dbReference>
<protein>
    <submittedName>
        <fullName evidence="5">1-acyl-sn-glycerol-3-phosphate acyltransferase</fullName>
    </submittedName>
</protein>
<keyword evidence="1 5" id="KW-0808">Transferase</keyword>
<dbReference type="GO" id="GO:0003841">
    <property type="term" value="F:1-acylglycerol-3-phosphate O-acyltransferase activity"/>
    <property type="evidence" value="ECO:0007669"/>
    <property type="project" value="TreeGrafter"/>
</dbReference>
<evidence type="ECO:0000313" key="5">
    <source>
        <dbReference type="EMBL" id="PEN16948.1"/>
    </source>
</evidence>
<evidence type="ECO:0000256" key="2">
    <source>
        <dbReference type="ARBA" id="ARBA00023315"/>
    </source>
</evidence>
<name>A0A2A8D8M4_9MICC</name>
<sequence>MSGQQEKKALPTLEPTPQGDKLFKILGNAARVVYKGIARIEIIGSENFPTDRGYIVVANHSTEIDPVTVALPIFNNGVFPRFLAKDSLFRAPVLGYIMRKMAHIPVIRGSVDARKALITARKVVEAGGAVVIYPEGTTTGDPEGWPMQARTGAARLALATGAPVVPVAHWGDEQILGYDYETVDGGRVKEHRKVSLFPRKTVKVKVGKPLDIASLIDDPSPEAKHTRTELGVVTDAMLDAVTELLEDIRGEKAPTGRWNPRTKRREAPGEMTRIAGNLGEPDPK</sequence>
<proteinExistence type="predicted"/>
<comment type="caution">
    <text evidence="5">The sequence shown here is derived from an EMBL/GenBank/DDBJ whole genome shotgun (WGS) entry which is preliminary data.</text>
</comment>
<evidence type="ECO:0000313" key="6">
    <source>
        <dbReference type="Proteomes" id="UP000219947"/>
    </source>
</evidence>
<gene>
    <name evidence="5" type="ORF">CRM92_02635</name>
</gene>
<evidence type="ECO:0000256" key="3">
    <source>
        <dbReference type="SAM" id="MobiDB-lite"/>
    </source>
</evidence>
<feature type="domain" description="Phospholipid/glycerol acyltransferase" evidence="4">
    <location>
        <begin position="54"/>
        <end position="172"/>
    </location>
</feature>